<accession>A0A371HFN7</accession>
<dbReference type="Proteomes" id="UP000257109">
    <property type="component" value="Unassembled WGS sequence"/>
</dbReference>
<dbReference type="AlphaFoldDB" id="A0A371HFN7"/>
<dbReference type="EMBL" id="QJKJ01002725">
    <property type="protein sequence ID" value="RDY01611.1"/>
    <property type="molecule type" value="Genomic_DNA"/>
</dbReference>
<name>A0A371HFN7_MUCPR</name>
<organism evidence="1 2">
    <name type="scientific">Mucuna pruriens</name>
    <name type="common">Velvet bean</name>
    <name type="synonym">Dolichos pruriens</name>
    <dbReference type="NCBI Taxonomy" id="157652"/>
    <lineage>
        <taxon>Eukaryota</taxon>
        <taxon>Viridiplantae</taxon>
        <taxon>Streptophyta</taxon>
        <taxon>Embryophyta</taxon>
        <taxon>Tracheophyta</taxon>
        <taxon>Spermatophyta</taxon>
        <taxon>Magnoliopsida</taxon>
        <taxon>eudicotyledons</taxon>
        <taxon>Gunneridae</taxon>
        <taxon>Pentapetalae</taxon>
        <taxon>rosids</taxon>
        <taxon>fabids</taxon>
        <taxon>Fabales</taxon>
        <taxon>Fabaceae</taxon>
        <taxon>Papilionoideae</taxon>
        <taxon>50 kb inversion clade</taxon>
        <taxon>NPAAA clade</taxon>
        <taxon>indigoferoid/millettioid clade</taxon>
        <taxon>Phaseoleae</taxon>
        <taxon>Mucuna</taxon>
    </lineage>
</organism>
<reference evidence="1" key="1">
    <citation type="submission" date="2018-05" db="EMBL/GenBank/DDBJ databases">
        <title>Draft genome of Mucuna pruriens seed.</title>
        <authorList>
            <person name="Nnadi N.E."/>
            <person name="Vos R."/>
            <person name="Hasami M.H."/>
            <person name="Devisetty U.K."/>
            <person name="Aguiy J.C."/>
        </authorList>
    </citation>
    <scope>NUCLEOTIDE SEQUENCE [LARGE SCALE GENOMIC DNA]</scope>
    <source>
        <strain evidence="1">JCA_2017</strain>
    </source>
</reference>
<gene>
    <name evidence="1" type="ORF">CR513_15039</name>
</gene>
<proteinExistence type="predicted"/>
<evidence type="ECO:0000313" key="1">
    <source>
        <dbReference type="EMBL" id="RDY01611.1"/>
    </source>
</evidence>
<sequence>MTFNPNKHKTNNARRVRICLTAIKTYHIVSYGKKVGVGSLMNKAFAPPLPTRNIYMEEVQVKLREELYFVIGSQHIPFGASPRVK</sequence>
<protein>
    <submittedName>
        <fullName evidence="1">UPF0183 protein</fullName>
    </submittedName>
</protein>
<evidence type="ECO:0000313" key="2">
    <source>
        <dbReference type="Proteomes" id="UP000257109"/>
    </source>
</evidence>
<keyword evidence="2" id="KW-1185">Reference proteome</keyword>
<dbReference type="STRING" id="157652.A0A371HFN7"/>
<comment type="caution">
    <text evidence="1">The sequence shown here is derived from an EMBL/GenBank/DDBJ whole genome shotgun (WGS) entry which is preliminary data.</text>
</comment>
<feature type="non-terminal residue" evidence="1">
    <location>
        <position position="1"/>
    </location>
</feature>
<dbReference type="OrthoDB" id="411211at2759"/>